<keyword evidence="3" id="KW-1185">Reference proteome</keyword>
<feature type="compositionally biased region" description="Basic residues" evidence="1">
    <location>
        <begin position="14"/>
        <end position="25"/>
    </location>
</feature>
<proteinExistence type="predicted"/>
<name>A0AAV9TEN8_9PEZI</name>
<evidence type="ECO:0000256" key="1">
    <source>
        <dbReference type="SAM" id="MobiDB-lite"/>
    </source>
</evidence>
<feature type="compositionally biased region" description="Polar residues" evidence="1">
    <location>
        <begin position="44"/>
        <end position="61"/>
    </location>
</feature>
<feature type="compositionally biased region" description="Basic and acidic residues" evidence="1">
    <location>
        <begin position="26"/>
        <end position="35"/>
    </location>
</feature>
<feature type="region of interest" description="Disordered" evidence="1">
    <location>
        <begin position="1"/>
        <end position="61"/>
    </location>
</feature>
<dbReference type="AlphaFoldDB" id="A0AAV9TEN8"/>
<reference evidence="2 3" key="1">
    <citation type="submission" date="2023-04" db="EMBL/GenBank/DDBJ databases">
        <title>Colletotrichum tabacum stain YC1 causing leaf anthracnose on Nicotiana tabacum(L.) cv.</title>
        <authorList>
            <person name="Ji Z."/>
            <person name="Wang M."/>
            <person name="Zhang J."/>
            <person name="Wang N."/>
            <person name="Zhou Z."/>
        </authorList>
    </citation>
    <scope>NUCLEOTIDE SEQUENCE [LARGE SCALE GENOMIC DNA]</scope>
    <source>
        <strain evidence="2 3">YC1</strain>
    </source>
</reference>
<accession>A0AAV9TEN8</accession>
<gene>
    <name evidence="2" type="ORF">QIS74_05280</name>
</gene>
<dbReference type="EMBL" id="JASAOK010000030">
    <property type="protein sequence ID" value="KAK6219778.1"/>
    <property type="molecule type" value="Genomic_DNA"/>
</dbReference>
<feature type="compositionally biased region" description="Polar residues" evidence="1">
    <location>
        <begin position="1"/>
        <end position="12"/>
    </location>
</feature>
<organism evidence="2 3">
    <name type="scientific">Colletotrichum tabaci</name>
    <dbReference type="NCBI Taxonomy" id="1209068"/>
    <lineage>
        <taxon>Eukaryota</taxon>
        <taxon>Fungi</taxon>
        <taxon>Dikarya</taxon>
        <taxon>Ascomycota</taxon>
        <taxon>Pezizomycotina</taxon>
        <taxon>Sordariomycetes</taxon>
        <taxon>Hypocreomycetidae</taxon>
        <taxon>Glomerellales</taxon>
        <taxon>Glomerellaceae</taxon>
        <taxon>Colletotrichum</taxon>
        <taxon>Colletotrichum destructivum species complex</taxon>
    </lineage>
</organism>
<sequence>MAKSQRGSSLPQARSHHHNHYHLHDKRAATPENAHHHQHRQLNDDPSSTPSPDVQSSTTSGPKVVVQTVSLVQIVDASGVPIEVQTIFPTSATVDAEPATSAALGFSIAAAPSSSSSSSSLSTGDPTSESSTTTITSSSSNDASLSTPAATTSSPTDPSASQEISLTDPLTTTPAPSAPAPSLYLTLSGQSNSTICTIPYFNELLFNISLYHSHFNEPAFIWHKQRNVFIAFFPLFDMGLDFRFNVEHRWTENFHLYHERLVDAGANSLRRRDCRRHWRRRRRSRPTDGNGDFHG</sequence>
<evidence type="ECO:0000313" key="2">
    <source>
        <dbReference type="EMBL" id="KAK6219778.1"/>
    </source>
</evidence>
<dbReference type="Proteomes" id="UP001327957">
    <property type="component" value="Unassembled WGS sequence"/>
</dbReference>
<evidence type="ECO:0000313" key="3">
    <source>
        <dbReference type="Proteomes" id="UP001327957"/>
    </source>
</evidence>
<protein>
    <submittedName>
        <fullName evidence="2">Uncharacterized protein</fullName>
    </submittedName>
</protein>
<comment type="caution">
    <text evidence="2">The sequence shown here is derived from an EMBL/GenBank/DDBJ whole genome shotgun (WGS) entry which is preliminary data.</text>
</comment>
<feature type="region of interest" description="Disordered" evidence="1">
    <location>
        <begin position="111"/>
        <end position="175"/>
    </location>
</feature>